<dbReference type="EMBL" id="SHKW01000001">
    <property type="protein sequence ID" value="RZU40333.1"/>
    <property type="molecule type" value="Genomic_DNA"/>
</dbReference>
<evidence type="ECO:0000313" key="2">
    <source>
        <dbReference type="Proteomes" id="UP000292958"/>
    </source>
</evidence>
<protein>
    <submittedName>
        <fullName evidence="1">Uncharacterized protein</fullName>
    </submittedName>
</protein>
<evidence type="ECO:0000313" key="1">
    <source>
        <dbReference type="EMBL" id="RZU40333.1"/>
    </source>
</evidence>
<gene>
    <name evidence="1" type="ORF">BDD14_1782</name>
</gene>
<accession>A0A4Q7YTK7</accession>
<reference evidence="1 2" key="1">
    <citation type="submission" date="2019-02" db="EMBL/GenBank/DDBJ databases">
        <title>Genomic Encyclopedia of Archaeal and Bacterial Type Strains, Phase II (KMG-II): from individual species to whole genera.</title>
        <authorList>
            <person name="Goeker M."/>
        </authorList>
    </citation>
    <scope>NUCLEOTIDE SEQUENCE [LARGE SCALE GENOMIC DNA]</scope>
    <source>
        <strain evidence="1 2">DSM 18101</strain>
    </source>
</reference>
<comment type="caution">
    <text evidence="1">The sequence shown here is derived from an EMBL/GenBank/DDBJ whole genome shotgun (WGS) entry which is preliminary data.</text>
</comment>
<name>A0A4Q7YTK7_9BACT</name>
<dbReference type="AlphaFoldDB" id="A0A4Q7YTK7"/>
<sequence>MICREGGFYDIWMSDPPASTSEGNLPYTLDVYLDNQTSGPLTANTSQCFPENIYPAQIPVGTMGHWQFTISEKLLSSEAMFVVGPGQYQIGEDMLGFSIQPTPTSTRYGFSVAVRNKYPTPVVCDTDRNNPSPLPGWDSNQPLTIYLKALPNT</sequence>
<keyword evidence="2" id="KW-1185">Reference proteome</keyword>
<dbReference type="Proteomes" id="UP000292958">
    <property type="component" value="Unassembled WGS sequence"/>
</dbReference>
<proteinExistence type="predicted"/>
<organism evidence="1 2">
    <name type="scientific">Edaphobacter modestus</name>
    <dbReference type="NCBI Taxonomy" id="388466"/>
    <lineage>
        <taxon>Bacteria</taxon>
        <taxon>Pseudomonadati</taxon>
        <taxon>Acidobacteriota</taxon>
        <taxon>Terriglobia</taxon>
        <taxon>Terriglobales</taxon>
        <taxon>Acidobacteriaceae</taxon>
        <taxon>Edaphobacter</taxon>
    </lineage>
</organism>